<evidence type="ECO:0000313" key="1">
    <source>
        <dbReference type="EMBL" id="GFD54492.1"/>
    </source>
</evidence>
<accession>A0A699X343</accession>
<comment type="caution">
    <text evidence="1">The sequence shown here is derived from an EMBL/GenBank/DDBJ whole genome shotgun (WGS) entry which is preliminary data.</text>
</comment>
<feature type="non-terminal residue" evidence="1">
    <location>
        <position position="1"/>
    </location>
</feature>
<name>A0A699X343_TANCI</name>
<organism evidence="1">
    <name type="scientific">Tanacetum cinerariifolium</name>
    <name type="common">Dalmatian daisy</name>
    <name type="synonym">Chrysanthemum cinerariifolium</name>
    <dbReference type="NCBI Taxonomy" id="118510"/>
    <lineage>
        <taxon>Eukaryota</taxon>
        <taxon>Viridiplantae</taxon>
        <taxon>Streptophyta</taxon>
        <taxon>Embryophyta</taxon>
        <taxon>Tracheophyta</taxon>
        <taxon>Spermatophyta</taxon>
        <taxon>Magnoliopsida</taxon>
        <taxon>eudicotyledons</taxon>
        <taxon>Gunneridae</taxon>
        <taxon>Pentapetalae</taxon>
        <taxon>asterids</taxon>
        <taxon>campanulids</taxon>
        <taxon>Asterales</taxon>
        <taxon>Asteraceae</taxon>
        <taxon>Asteroideae</taxon>
        <taxon>Anthemideae</taxon>
        <taxon>Anthemidinae</taxon>
        <taxon>Tanacetum</taxon>
    </lineage>
</organism>
<dbReference type="AlphaFoldDB" id="A0A699X343"/>
<reference evidence="1" key="1">
    <citation type="journal article" date="2019" name="Sci. Rep.">
        <title>Draft genome of Tanacetum cinerariifolium, the natural source of mosquito coil.</title>
        <authorList>
            <person name="Yamashiro T."/>
            <person name="Shiraishi A."/>
            <person name="Satake H."/>
            <person name="Nakayama K."/>
        </authorList>
    </citation>
    <scope>NUCLEOTIDE SEQUENCE</scope>
</reference>
<gene>
    <name evidence="1" type="ORF">Tci_926461</name>
</gene>
<dbReference type="EMBL" id="BKCJ011806542">
    <property type="protein sequence ID" value="GFD54492.1"/>
    <property type="molecule type" value="Genomic_DNA"/>
</dbReference>
<sequence>RARWALGGASAGSRCYCGQPVRGAAGPAPPANEPSGFFVIFCNTNGCGRSHALSPLGSTHERFFAAPALLPDRLGRCRSTRPRWSGD</sequence>
<proteinExistence type="predicted"/>
<protein>
    <submittedName>
        <fullName evidence="1">Uncharacterized protein</fullName>
    </submittedName>
</protein>